<keyword evidence="2" id="KW-1185">Reference proteome</keyword>
<name>A0ABS0AZN5_9BACT</name>
<accession>A0ABS0AZN5</accession>
<evidence type="ECO:0000313" key="1">
    <source>
        <dbReference type="EMBL" id="MBF5059606.1"/>
    </source>
</evidence>
<evidence type="ECO:0000313" key="2">
    <source>
        <dbReference type="Proteomes" id="UP001194714"/>
    </source>
</evidence>
<proteinExistence type="predicted"/>
<reference evidence="1 2" key="1">
    <citation type="submission" date="2020-01" db="EMBL/GenBank/DDBJ databases">
        <title>Draft genome sequence of Cand. Neptunochlamydia vexilliferae K9.</title>
        <authorList>
            <person name="Schulz F."/>
            <person name="Koestlbacher S."/>
            <person name="Wascher F."/>
            <person name="Pizzetti I."/>
            <person name="Horn M."/>
        </authorList>
    </citation>
    <scope>NUCLEOTIDE SEQUENCE [LARGE SCALE GENOMIC DNA]</scope>
    <source>
        <strain evidence="1 2">K9</strain>
    </source>
</reference>
<protein>
    <submittedName>
        <fullName evidence="1">Uncharacterized protein</fullName>
    </submittedName>
</protein>
<sequence>MMKYLILFFPVALFAFVIDPWMTTVGELQFRPAYSYRYYPSVDQGFNPSSYNSHDHFIDLNLGVQFWPGWEVQLETDFLSTRKLNWGVRRVGGQLRYQVFNDVAGDPISLILGGQAFYVPTRTLRDVSSPYHAQGNFELGLAAGKEIDQTYNWVWRFWGFFGAGVANRGSPWLRPLLAIETKIAQHYKFKLFSEGYFGLGNQSRLNIDNFKGYARIEHRSVDLGLNYTYLFKIWGELGVQYAYRIYAYAFPRHAQTVRVEYRLPFSVF</sequence>
<dbReference type="Proteomes" id="UP001194714">
    <property type="component" value="Unassembled WGS sequence"/>
</dbReference>
<organism evidence="1 2">
    <name type="scientific">Candidatus Neptunichlamydia vexilliferae</name>
    <dbReference type="NCBI Taxonomy" id="1651774"/>
    <lineage>
        <taxon>Bacteria</taxon>
        <taxon>Pseudomonadati</taxon>
        <taxon>Chlamydiota</taxon>
        <taxon>Chlamydiia</taxon>
        <taxon>Parachlamydiales</taxon>
        <taxon>Simkaniaceae</taxon>
        <taxon>Candidatus Neptunichlamydia</taxon>
    </lineage>
</organism>
<gene>
    <name evidence="1" type="ORF">NEPTK9_001122</name>
</gene>
<dbReference type="EMBL" id="JAAEJV010000030">
    <property type="protein sequence ID" value="MBF5059606.1"/>
    <property type="molecule type" value="Genomic_DNA"/>
</dbReference>
<comment type="caution">
    <text evidence="1">The sequence shown here is derived from an EMBL/GenBank/DDBJ whole genome shotgun (WGS) entry which is preliminary data.</text>
</comment>